<dbReference type="Gene3D" id="3.20.20.80">
    <property type="entry name" value="Glycosidases"/>
    <property type="match status" value="1"/>
</dbReference>
<keyword evidence="9" id="KW-1185">Reference proteome</keyword>
<dbReference type="InterPro" id="IPR017853">
    <property type="entry name" value="GH"/>
</dbReference>
<dbReference type="InterPro" id="IPR018371">
    <property type="entry name" value="Chitin-binding_1_CS"/>
</dbReference>
<dbReference type="SMART" id="SM00270">
    <property type="entry name" value="ChtBD1"/>
    <property type="match status" value="1"/>
</dbReference>
<dbReference type="CDD" id="cd00035">
    <property type="entry name" value="ChtBD1"/>
    <property type="match status" value="1"/>
</dbReference>
<feature type="disulfide bond" evidence="4">
    <location>
        <begin position="384"/>
        <end position="396"/>
    </location>
</feature>
<keyword evidence="2 5" id="KW-0378">Hydrolase</keyword>
<feature type="region of interest" description="Disordered" evidence="6">
    <location>
        <begin position="775"/>
        <end position="885"/>
    </location>
</feature>
<organism evidence="8 9">
    <name type="scientific">Skeletonema marinoi</name>
    <dbReference type="NCBI Taxonomy" id="267567"/>
    <lineage>
        <taxon>Eukaryota</taxon>
        <taxon>Sar</taxon>
        <taxon>Stramenopiles</taxon>
        <taxon>Ochrophyta</taxon>
        <taxon>Bacillariophyta</taxon>
        <taxon>Coscinodiscophyceae</taxon>
        <taxon>Thalassiosirophycidae</taxon>
        <taxon>Thalassiosirales</taxon>
        <taxon>Skeletonemataceae</taxon>
        <taxon>Skeletonema</taxon>
        <taxon>Skeletonema marinoi-dohrnii complex</taxon>
    </lineage>
</organism>
<dbReference type="Pfam" id="PF00187">
    <property type="entry name" value="Chitin_bind_1"/>
    <property type="match status" value="1"/>
</dbReference>
<feature type="non-terminal residue" evidence="8">
    <location>
        <position position="1"/>
    </location>
</feature>
<protein>
    <submittedName>
        <fullName evidence="8">Glycosyl hydrolase family 18 protein</fullName>
    </submittedName>
</protein>
<name>A0AAD9D7M1_9STRA</name>
<evidence type="ECO:0000313" key="8">
    <source>
        <dbReference type="EMBL" id="KAK1735870.1"/>
    </source>
</evidence>
<dbReference type="GO" id="GO:0004553">
    <property type="term" value="F:hydrolase activity, hydrolyzing O-glycosyl compounds"/>
    <property type="evidence" value="ECO:0007669"/>
    <property type="project" value="InterPro"/>
</dbReference>
<feature type="domain" description="Chitin-binding type-1" evidence="7">
    <location>
        <begin position="375"/>
        <end position="413"/>
    </location>
</feature>
<dbReference type="Pfam" id="PF00704">
    <property type="entry name" value="Glyco_hydro_18"/>
    <property type="match status" value="1"/>
</dbReference>
<dbReference type="PROSITE" id="PS00026">
    <property type="entry name" value="CHIT_BIND_I_1"/>
    <property type="match status" value="1"/>
</dbReference>
<evidence type="ECO:0000256" key="4">
    <source>
        <dbReference type="PROSITE-ProRule" id="PRU00261"/>
    </source>
</evidence>
<evidence type="ECO:0000313" key="9">
    <source>
        <dbReference type="Proteomes" id="UP001224775"/>
    </source>
</evidence>
<feature type="disulfide bond" evidence="4">
    <location>
        <begin position="389"/>
        <end position="403"/>
    </location>
</feature>
<dbReference type="PROSITE" id="PS01095">
    <property type="entry name" value="GH18_1"/>
    <property type="match status" value="1"/>
</dbReference>
<dbReference type="Proteomes" id="UP001224775">
    <property type="component" value="Unassembled WGS sequence"/>
</dbReference>
<feature type="compositionally biased region" description="Low complexity" evidence="6">
    <location>
        <begin position="811"/>
        <end position="839"/>
    </location>
</feature>
<dbReference type="Gene3D" id="3.30.60.10">
    <property type="entry name" value="Endochitinase-like"/>
    <property type="match status" value="1"/>
</dbReference>
<accession>A0AAD9D7M1</accession>
<proteinExistence type="predicted"/>
<gene>
    <name evidence="8" type="ORF">QTG54_013576</name>
</gene>
<keyword evidence="4" id="KW-1015">Disulfide bond</keyword>
<dbReference type="InterPro" id="IPR001223">
    <property type="entry name" value="Glyco_hydro18_cat"/>
</dbReference>
<feature type="compositionally biased region" description="Low complexity" evidence="6">
    <location>
        <begin position="993"/>
        <end position="1003"/>
    </location>
</feature>
<dbReference type="SUPFAM" id="SSF51445">
    <property type="entry name" value="(Trans)glycosidases"/>
    <property type="match status" value="1"/>
</dbReference>
<feature type="compositionally biased region" description="Pro residues" evidence="6">
    <location>
        <begin position="415"/>
        <end position="437"/>
    </location>
</feature>
<feature type="compositionally biased region" description="Pro residues" evidence="6">
    <location>
        <begin position="322"/>
        <end position="334"/>
    </location>
</feature>
<dbReference type="GO" id="GO:0005975">
    <property type="term" value="P:carbohydrate metabolic process"/>
    <property type="evidence" value="ECO:0007669"/>
    <property type="project" value="InterPro"/>
</dbReference>
<evidence type="ECO:0000256" key="2">
    <source>
        <dbReference type="ARBA" id="ARBA00022801"/>
    </source>
</evidence>
<evidence type="ECO:0000256" key="3">
    <source>
        <dbReference type="ARBA" id="ARBA00023295"/>
    </source>
</evidence>
<evidence type="ECO:0000256" key="1">
    <source>
        <dbReference type="ARBA" id="ARBA00022669"/>
    </source>
</evidence>
<dbReference type="PROSITE" id="PS50941">
    <property type="entry name" value="CHIT_BIND_I_2"/>
    <property type="match status" value="1"/>
</dbReference>
<keyword evidence="1 4" id="KW-0147">Chitin-binding</keyword>
<comment type="caution">
    <text evidence="8">The sequence shown here is derived from an EMBL/GenBank/DDBJ whole genome shotgun (WGS) entry which is preliminary data.</text>
</comment>
<evidence type="ECO:0000256" key="5">
    <source>
        <dbReference type="RuleBase" id="RU000489"/>
    </source>
</evidence>
<feature type="region of interest" description="Disordered" evidence="6">
    <location>
        <begin position="993"/>
        <end position="1061"/>
    </location>
</feature>
<evidence type="ECO:0000256" key="6">
    <source>
        <dbReference type="SAM" id="MobiDB-lite"/>
    </source>
</evidence>
<dbReference type="AlphaFoldDB" id="A0AAD9D7M1"/>
<feature type="region of interest" description="Disordered" evidence="6">
    <location>
        <begin position="319"/>
        <end position="372"/>
    </location>
</feature>
<feature type="compositionally biased region" description="Low complexity" evidence="6">
    <location>
        <begin position="782"/>
        <end position="803"/>
    </location>
</feature>
<dbReference type="SUPFAM" id="SSF57016">
    <property type="entry name" value="Plant lectins/antimicrobial peptides"/>
    <property type="match status" value="1"/>
</dbReference>
<dbReference type="GO" id="GO:0008061">
    <property type="term" value="F:chitin binding"/>
    <property type="evidence" value="ECO:0007669"/>
    <property type="project" value="UniProtKB-UniRule"/>
</dbReference>
<dbReference type="InterPro" id="IPR036861">
    <property type="entry name" value="Endochitinase-like_sf"/>
</dbReference>
<evidence type="ECO:0000259" key="7">
    <source>
        <dbReference type="PROSITE" id="PS50941"/>
    </source>
</evidence>
<comment type="caution">
    <text evidence="4">Lacks conserved residue(s) required for the propagation of feature annotation.</text>
</comment>
<keyword evidence="3 5" id="KW-0326">Glycosidase</keyword>
<reference evidence="8" key="1">
    <citation type="submission" date="2023-06" db="EMBL/GenBank/DDBJ databases">
        <title>Survivors Of The Sea: Transcriptome response of Skeletonema marinoi to long-term dormancy.</title>
        <authorList>
            <person name="Pinder M.I.M."/>
            <person name="Kourtchenko O."/>
            <person name="Robertson E.K."/>
            <person name="Larsson T."/>
            <person name="Maumus F."/>
            <person name="Osuna-Cruz C.M."/>
            <person name="Vancaester E."/>
            <person name="Stenow R."/>
            <person name="Vandepoele K."/>
            <person name="Ploug H."/>
            <person name="Bruchert V."/>
            <person name="Godhe A."/>
            <person name="Topel M."/>
        </authorList>
    </citation>
    <scope>NUCLEOTIDE SEQUENCE</scope>
    <source>
        <strain evidence="8">R05AC</strain>
    </source>
</reference>
<feature type="disulfide bond" evidence="4">
    <location>
        <begin position="407"/>
        <end position="411"/>
    </location>
</feature>
<dbReference type="InterPro" id="IPR001002">
    <property type="entry name" value="Chitin-bd_1"/>
</dbReference>
<sequence length="1169" mass="125891">KPKEQQEAARHQQRRCEHARSYVKLIYLPRSDYFCLRHGSSLDLFQLALSTRTLSPRCNQHMLSKQLTAAAIAAIFTSLASNVHGHGHLVSPRSRNYVANQDGKWWPADGTTPYPESCPHCLNVGGTEARCGKVDSRNYDYPKNTLGLALAPDIQACYGEGDVVELDVVLTAHHMGHFSYKACAINAGEVASQECFDSNPLTFVEDVLYGSLPDPYYPNRAYIPKSDAAFIQKDSSNNYKFSHRFRLPEGLSGELVLLQWHYITANSCMADEGYLNYNFPAGFEPKYEVGVCNSIPSDGRGVPEQFWNCAEIRVSSVCGGNEPPPSPPATPPPQTTTQATTTTTTQNTGATTTTTTTSTTTSVSPPPPSSCPAQNNACGPNNPCSNGMCCSQWGYCGTSEAYCGECCQNNCDGQPPSPPSPSPPTPSPPTSNPPPSPGFNYDADHGEDSRLIAYVGNWQACPTDEQIDAYSHIVIAFAVSYTWSPGKNNCDATCQVPSSLPLCGNQARPDLIDKWRGMGKKVIVSFGGAGMGGSWSGDQNNCWDYCFGREDDLSTDLVSMIEDQNLDGIDIDYEYCYDVAGKQAGRCAQRSSLYTDEKAQLFLNSMTSLLRTKLDLLQSNNGYNRGRYEITHAPMDTDLVPSNGHDSKYFDILHERRADLDFLMPQFYNGYTRAGLDGFDGTGSGSIKASTIYSSLANEMFDNEPNKVVFGHCISDCSGTGSNVNANQAVQIQQEIKDFNNGEFACNGGAFFWVATHDIGGAWSDQVVSEVSLSAGCSNSQTTSSTVTTTTTTTVTHAPSKAPTSPPNPEPTTSMPTSEPTSVPTTSPTTVAPTAVTPAPSSPPTPDATPSVPTSEPTSPPTAEPTVVTPAPTKSPHSTPQPTAELVVSRENRCGQSELQARETCGNVCVSSADCSAGEWCWGVHPNYCGSIPKRVYVDPVQSPVWTRCGKSEIDARSFCGEPCTWQCSVPGETCISINPNYCDSEYYIESQPTPLPTTSQPMTPAPTKAPQETPQPTDGTPTSGPTSQPTPLPTTSQPTAEPTAVTPAPTKAPQETPQPTEGELVIDQQNRCGPSELHARETCGKVCVSSADCSAGEWCWGVHPNYCGSIPKRVYDNPAQSSVWTRCGTSELDARSFCGEPCTWQCSVAGETCMAVHSNYCDSEYNIE</sequence>
<feature type="compositionally biased region" description="Low complexity" evidence="6">
    <location>
        <begin position="335"/>
        <end position="363"/>
    </location>
</feature>
<dbReference type="InterPro" id="IPR001579">
    <property type="entry name" value="Glyco_hydro_18_chit_AS"/>
</dbReference>
<feature type="compositionally biased region" description="Low complexity" evidence="6">
    <location>
        <begin position="1015"/>
        <end position="1054"/>
    </location>
</feature>
<feature type="compositionally biased region" description="Low complexity" evidence="6">
    <location>
        <begin position="848"/>
        <end position="857"/>
    </location>
</feature>
<feature type="region of interest" description="Disordered" evidence="6">
    <location>
        <begin position="414"/>
        <end position="445"/>
    </location>
</feature>
<dbReference type="EMBL" id="JATAAI010000032">
    <property type="protein sequence ID" value="KAK1735870.1"/>
    <property type="molecule type" value="Genomic_DNA"/>
</dbReference>